<accession>A0A2U1NG79</accession>
<dbReference type="AlphaFoldDB" id="A0A2U1NG79"/>
<proteinExistence type="predicted"/>
<organism evidence="1 2">
    <name type="scientific">Artemisia annua</name>
    <name type="common">Sweet wormwood</name>
    <dbReference type="NCBI Taxonomy" id="35608"/>
    <lineage>
        <taxon>Eukaryota</taxon>
        <taxon>Viridiplantae</taxon>
        <taxon>Streptophyta</taxon>
        <taxon>Embryophyta</taxon>
        <taxon>Tracheophyta</taxon>
        <taxon>Spermatophyta</taxon>
        <taxon>Magnoliopsida</taxon>
        <taxon>eudicotyledons</taxon>
        <taxon>Gunneridae</taxon>
        <taxon>Pentapetalae</taxon>
        <taxon>asterids</taxon>
        <taxon>campanulids</taxon>
        <taxon>Asterales</taxon>
        <taxon>Asteraceae</taxon>
        <taxon>Asteroideae</taxon>
        <taxon>Anthemideae</taxon>
        <taxon>Artemisiinae</taxon>
        <taxon>Artemisia</taxon>
    </lineage>
</organism>
<comment type="caution">
    <text evidence="1">The sequence shown here is derived from an EMBL/GenBank/DDBJ whole genome shotgun (WGS) entry which is preliminary data.</text>
</comment>
<evidence type="ECO:0000313" key="1">
    <source>
        <dbReference type="EMBL" id="PWA72488.1"/>
    </source>
</evidence>
<sequence length="463" mass="53770">MRNPKMKKKMPVPPASDFIRANTFNISRSYTVYDGPNYNKYVPARDGKKTTQKRLLAKNDICRSGTTIVEGASHKLSMQLLNLYKQVFDIKTDLEARPKHKDTKLLLNSIENTLHIVKVFLMQTKDRPFNHISRKFIVSLEWIRMMSFDMDMIRVQEVSKPGVSPPDFQRTPRVREVQSCSRLGGLNQAPFMIDTPHLLLANNSYTYSPNEDEENIWQEFIEFDKETQVSEEKRSIEVEHPIVSIIGNYAISAFNSAFEQHVKNGEHNKLRHFEFLECKFSKFVTGYHFDMTIEAFEEGYIGTYRTEVIWNIDLCAITVCAFVLTDRKPFGTKALAVCYVSCIRPITNTVKKLYKKKEYRLECLRRHTDGPQRGTALVEINRIERLRDKAIEGLTQRLYQDINLFFPSDCYRPTKRDGCFYPAASSGMVRRARDTTTRGYDFYNPALFRVSSGSVVCREIERN</sequence>
<dbReference type="EMBL" id="PKPP01002897">
    <property type="protein sequence ID" value="PWA72488.1"/>
    <property type="molecule type" value="Genomic_DNA"/>
</dbReference>
<protein>
    <submittedName>
        <fullName evidence="1">Uncharacterized protein</fullName>
    </submittedName>
</protein>
<gene>
    <name evidence="1" type="ORF">CTI12_AA270100</name>
</gene>
<evidence type="ECO:0000313" key="2">
    <source>
        <dbReference type="Proteomes" id="UP000245207"/>
    </source>
</evidence>
<dbReference type="Proteomes" id="UP000245207">
    <property type="component" value="Unassembled WGS sequence"/>
</dbReference>
<name>A0A2U1NG79_ARTAN</name>
<reference evidence="1 2" key="1">
    <citation type="journal article" date="2018" name="Mol. Plant">
        <title>The genome of Artemisia annua provides insight into the evolution of Asteraceae family and artemisinin biosynthesis.</title>
        <authorList>
            <person name="Shen Q."/>
            <person name="Zhang L."/>
            <person name="Liao Z."/>
            <person name="Wang S."/>
            <person name="Yan T."/>
            <person name="Shi P."/>
            <person name="Liu M."/>
            <person name="Fu X."/>
            <person name="Pan Q."/>
            <person name="Wang Y."/>
            <person name="Lv Z."/>
            <person name="Lu X."/>
            <person name="Zhang F."/>
            <person name="Jiang W."/>
            <person name="Ma Y."/>
            <person name="Chen M."/>
            <person name="Hao X."/>
            <person name="Li L."/>
            <person name="Tang Y."/>
            <person name="Lv G."/>
            <person name="Zhou Y."/>
            <person name="Sun X."/>
            <person name="Brodelius P.E."/>
            <person name="Rose J.K.C."/>
            <person name="Tang K."/>
        </authorList>
    </citation>
    <scope>NUCLEOTIDE SEQUENCE [LARGE SCALE GENOMIC DNA]</scope>
    <source>
        <strain evidence="2">cv. Huhao1</strain>
        <tissue evidence="1">Leaf</tissue>
    </source>
</reference>
<keyword evidence="2" id="KW-1185">Reference proteome</keyword>